<dbReference type="Proteomes" id="UP000464577">
    <property type="component" value="Chromosome"/>
</dbReference>
<dbReference type="RefSeq" id="WP_162389661.1">
    <property type="nucleotide sequence ID" value="NZ_CP045997.1"/>
</dbReference>
<accession>A0A6P1W3Y2</accession>
<dbReference type="AlphaFoldDB" id="A0A6P1W3Y2"/>
<keyword evidence="2" id="KW-1185">Reference proteome</keyword>
<organism evidence="1 2">
    <name type="scientific">Spirosoma endbachense</name>
    <dbReference type="NCBI Taxonomy" id="2666025"/>
    <lineage>
        <taxon>Bacteria</taxon>
        <taxon>Pseudomonadati</taxon>
        <taxon>Bacteroidota</taxon>
        <taxon>Cytophagia</taxon>
        <taxon>Cytophagales</taxon>
        <taxon>Cytophagaceae</taxon>
        <taxon>Spirosoma</taxon>
    </lineage>
</organism>
<dbReference type="EMBL" id="CP045997">
    <property type="protein sequence ID" value="QHV99258.1"/>
    <property type="molecule type" value="Genomic_DNA"/>
</dbReference>
<protein>
    <submittedName>
        <fullName evidence="1">Uncharacterized protein</fullName>
    </submittedName>
</protein>
<name>A0A6P1W3Y2_9BACT</name>
<sequence>MMKNNNERPAGYQTPINRPSKRQFVLGIDPDKNQSGFAVWSYPQNKFVKHVPLYFAELQETCFGYDPYDCVVYLEAGWLNEGRNKYQSKTLPKDFDTWSRARREAYIFERGCDVGINFGAGFAITHVLRANGYTVNHYCPKTAKWDAAALRRYTGITAMTNQDVRDAIRAAYLNR</sequence>
<evidence type="ECO:0000313" key="1">
    <source>
        <dbReference type="EMBL" id="QHV99258.1"/>
    </source>
</evidence>
<dbReference type="KEGG" id="senf:GJR95_31470"/>
<gene>
    <name evidence="1" type="ORF">GJR95_31470</name>
</gene>
<reference evidence="1 2" key="1">
    <citation type="submission" date="2019-11" db="EMBL/GenBank/DDBJ databases">
        <title>Spirosoma endbachense sp. nov., isolated from a natural salt meadow.</title>
        <authorList>
            <person name="Rojas J."/>
            <person name="Ambika Manirajan B."/>
            <person name="Ratering S."/>
            <person name="Suarez C."/>
            <person name="Geissler-Plaum R."/>
            <person name="Schnell S."/>
        </authorList>
    </citation>
    <scope>NUCLEOTIDE SEQUENCE [LARGE SCALE GENOMIC DNA]</scope>
    <source>
        <strain evidence="1 2">I-24</strain>
    </source>
</reference>
<proteinExistence type="predicted"/>
<evidence type="ECO:0000313" key="2">
    <source>
        <dbReference type="Proteomes" id="UP000464577"/>
    </source>
</evidence>